<gene>
    <name evidence="9" type="ORF">MNBD_GAMMA01-838</name>
</gene>
<dbReference type="HAMAP" id="MF_00599">
    <property type="entry name" value="FtsB"/>
    <property type="match status" value="1"/>
</dbReference>
<protein>
    <submittedName>
        <fullName evidence="9">Cell division protein DivIC (FtsB), stabilizes FtsL against RasP cleavage</fullName>
    </submittedName>
</protein>
<evidence type="ECO:0000256" key="3">
    <source>
        <dbReference type="ARBA" id="ARBA00022692"/>
    </source>
</evidence>
<keyword evidence="4 8" id="KW-1133">Transmembrane helix</keyword>
<organism evidence="9">
    <name type="scientific">hydrothermal vent metagenome</name>
    <dbReference type="NCBI Taxonomy" id="652676"/>
    <lineage>
        <taxon>unclassified sequences</taxon>
        <taxon>metagenomes</taxon>
        <taxon>ecological metagenomes</taxon>
    </lineage>
</organism>
<keyword evidence="3 8" id="KW-0812">Transmembrane</keyword>
<reference evidence="9" key="1">
    <citation type="submission" date="2018-06" db="EMBL/GenBank/DDBJ databases">
        <authorList>
            <person name="Zhirakovskaya E."/>
        </authorList>
    </citation>
    <scope>NUCLEOTIDE SEQUENCE</scope>
</reference>
<name>A0A3B0V821_9ZZZZ</name>
<evidence type="ECO:0000256" key="2">
    <source>
        <dbReference type="ARBA" id="ARBA00022618"/>
    </source>
</evidence>
<evidence type="ECO:0000256" key="4">
    <source>
        <dbReference type="ARBA" id="ARBA00022989"/>
    </source>
</evidence>
<keyword evidence="7" id="KW-0175">Coiled coil</keyword>
<dbReference type="EMBL" id="UOEW01000067">
    <property type="protein sequence ID" value="VAW34227.1"/>
    <property type="molecule type" value="Genomic_DNA"/>
</dbReference>
<keyword evidence="5 8" id="KW-0472">Membrane</keyword>
<sequence>MLQKYSISLKIRIIFSYYIISAMKVVNGVLLFLLVIMLWVHWFGTGGANDLREKQALYKQQLEKNQQLQARNAILRAEVQDLKVGLEAIEERARSEMGMVKSQEIFIQVIEDGVSQ</sequence>
<accession>A0A3B0V821</accession>
<feature type="transmembrane region" description="Helical" evidence="8">
    <location>
        <begin position="21"/>
        <end position="42"/>
    </location>
</feature>
<dbReference type="AlphaFoldDB" id="A0A3B0V821"/>
<evidence type="ECO:0000256" key="6">
    <source>
        <dbReference type="ARBA" id="ARBA00023306"/>
    </source>
</evidence>
<keyword evidence="2 9" id="KW-0132">Cell division</keyword>
<dbReference type="PANTHER" id="PTHR37485:SF1">
    <property type="entry name" value="CELL DIVISION PROTEIN FTSB"/>
    <property type="match status" value="1"/>
</dbReference>
<dbReference type="Pfam" id="PF04977">
    <property type="entry name" value="DivIC"/>
    <property type="match status" value="1"/>
</dbReference>
<keyword evidence="1" id="KW-1003">Cell membrane</keyword>
<keyword evidence="6" id="KW-0131">Cell cycle</keyword>
<evidence type="ECO:0000256" key="5">
    <source>
        <dbReference type="ARBA" id="ARBA00023136"/>
    </source>
</evidence>
<evidence type="ECO:0000256" key="7">
    <source>
        <dbReference type="SAM" id="Coils"/>
    </source>
</evidence>
<dbReference type="GO" id="GO:0043093">
    <property type="term" value="P:FtsZ-dependent cytokinesis"/>
    <property type="evidence" value="ECO:0007669"/>
    <property type="project" value="TreeGrafter"/>
</dbReference>
<proteinExistence type="inferred from homology"/>
<feature type="coiled-coil region" evidence="7">
    <location>
        <begin position="48"/>
        <end position="92"/>
    </location>
</feature>
<dbReference type="CDD" id="cd14686">
    <property type="entry name" value="bZIP"/>
    <property type="match status" value="1"/>
</dbReference>
<evidence type="ECO:0000256" key="1">
    <source>
        <dbReference type="ARBA" id="ARBA00022475"/>
    </source>
</evidence>
<dbReference type="PANTHER" id="PTHR37485">
    <property type="entry name" value="CELL DIVISION PROTEIN FTSB"/>
    <property type="match status" value="1"/>
</dbReference>
<evidence type="ECO:0000313" key="9">
    <source>
        <dbReference type="EMBL" id="VAW34227.1"/>
    </source>
</evidence>
<dbReference type="GO" id="GO:0030428">
    <property type="term" value="C:cell septum"/>
    <property type="evidence" value="ECO:0007669"/>
    <property type="project" value="TreeGrafter"/>
</dbReference>
<evidence type="ECO:0000256" key="8">
    <source>
        <dbReference type="SAM" id="Phobius"/>
    </source>
</evidence>
<dbReference type="InterPro" id="IPR007060">
    <property type="entry name" value="FtsL/DivIC"/>
</dbReference>
<dbReference type="InterPro" id="IPR023081">
    <property type="entry name" value="Cell_div_FtsB"/>
</dbReference>